<gene>
    <name evidence="3" type="ORF">C5613_38715</name>
    <name evidence="2" type="ORF">EP51_37105</name>
</gene>
<evidence type="ECO:0000313" key="4">
    <source>
        <dbReference type="Proteomes" id="UP000028488"/>
    </source>
</evidence>
<evidence type="ECO:0000313" key="3">
    <source>
        <dbReference type="EMBL" id="PQP15316.1"/>
    </source>
</evidence>
<reference evidence="5" key="3">
    <citation type="submission" date="2018-02" db="EMBL/GenBank/DDBJ databases">
        <title>Draft genome sequencing of Rhodococcus opacus KU647198.</title>
        <authorList>
            <person name="Zheng B.-X."/>
        </authorList>
    </citation>
    <scope>NUCLEOTIDE SEQUENCE [LARGE SCALE GENOMIC DNA]</scope>
    <source>
        <strain evidence="5">04-OD7</strain>
    </source>
</reference>
<accession>A0A076EXK0</accession>
<reference evidence="3" key="2">
    <citation type="journal article" date="2018" name="Genome Announc.">
        <title>Draft Genome Sequence of Rhodococcus opacus Strain 04-OD7, Which Can Mobilize Phosphate.</title>
        <authorList>
            <person name="Zheng B.X."/>
            <person name="Zhang H.K."/>
            <person name="Ding K."/>
        </authorList>
    </citation>
    <scope>NUCLEOTIDE SEQUENCE</scope>
    <source>
        <strain evidence="3">04-OD7</strain>
    </source>
</reference>
<sequence length="71" mass="7370">MDHAQTVTLGDLSGDTVPGAGQCGADGSPSRRSARTENGASMSTIIFDQLLPYLGAEGATYWAQLLMVDPV</sequence>
<evidence type="ECO:0000313" key="2">
    <source>
        <dbReference type="EMBL" id="AII09962.1"/>
    </source>
</evidence>
<evidence type="ECO:0000313" key="5">
    <source>
        <dbReference type="Proteomes" id="UP000239290"/>
    </source>
</evidence>
<organism evidence="2 4">
    <name type="scientific">Rhodococcus opacus</name>
    <name type="common">Nocardia opaca</name>
    <dbReference type="NCBI Taxonomy" id="37919"/>
    <lineage>
        <taxon>Bacteria</taxon>
        <taxon>Bacillati</taxon>
        <taxon>Actinomycetota</taxon>
        <taxon>Actinomycetes</taxon>
        <taxon>Mycobacteriales</taxon>
        <taxon>Nocardiaceae</taxon>
        <taxon>Rhodococcus</taxon>
    </lineage>
</organism>
<reference evidence="2 4" key="1">
    <citation type="submission" date="2014-07" db="EMBL/GenBank/DDBJ databases">
        <title>Genome Sequence of Rhodococcus opacus Strain R7, a Biodegrader of Mono- and Polycyclic Aromatic Hydrocarbons.</title>
        <authorList>
            <person name="Di Gennaro P."/>
            <person name="Zampolli J."/>
            <person name="Presti I."/>
            <person name="Cappelletti M."/>
            <person name="D'Ursi P."/>
            <person name="Orro A."/>
            <person name="Mezzelani A."/>
            <person name="Milanesi L."/>
        </authorList>
    </citation>
    <scope>NUCLEOTIDE SEQUENCE [LARGE SCALE GENOMIC DNA]</scope>
    <source>
        <strain evidence="2 4">R7</strain>
    </source>
</reference>
<protein>
    <submittedName>
        <fullName evidence="2">Uncharacterized protein</fullName>
    </submittedName>
</protein>
<evidence type="ECO:0000256" key="1">
    <source>
        <dbReference type="SAM" id="MobiDB-lite"/>
    </source>
</evidence>
<feature type="region of interest" description="Disordered" evidence="1">
    <location>
        <begin position="1"/>
        <end position="37"/>
    </location>
</feature>
<reference evidence="3" key="4">
    <citation type="submission" date="2018-02" db="EMBL/GenBank/DDBJ databases">
        <authorList>
            <person name="Cohen D.B."/>
            <person name="Kent A.D."/>
        </authorList>
    </citation>
    <scope>NUCLEOTIDE SEQUENCE</scope>
    <source>
        <strain evidence="3">04-OD7</strain>
    </source>
</reference>
<dbReference type="Proteomes" id="UP000239290">
    <property type="component" value="Unassembled WGS sequence"/>
</dbReference>
<name>A0A076EXK0_RHOOP</name>
<proteinExistence type="predicted"/>
<dbReference type="EMBL" id="CP008947">
    <property type="protein sequence ID" value="AII09962.1"/>
    <property type="molecule type" value="Genomic_DNA"/>
</dbReference>
<dbReference type="AlphaFoldDB" id="A0A076EXK0"/>
<dbReference type="Proteomes" id="UP000028488">
    <property type="component" value="Chromosome"/>
</dbReference>
<dbReference type="EMBL" id="PUIO01000076">
    <property type="protein sequence ID" value="PQP15316.1"/>
    <property type="molecule type" value="Genomic_DNA"/>
</dbReference>